<feature type="compositionally biased region" description="Low complexity" evidence="1">
    <location>
        <begin position="36"/>
        <end position="62"/>
    </location>
</feature>
<proteinExistence type="predicted"/>
<feature type="compositionally biased region" description="Basic and acidic residues" evidence="1">
    <location>
        <begin position="152"/>
        <end position="165"/>
    </location>
</feature>
<evidence type="ECO:0000313" key="3">
    <source>
        <dbReference type="EMBL" id="MBK1633004.1"/>
    </source>
</evidence>
<keyword evidence="4" id="KW-1185">Reference proteome</keyword>
<sequence>MIDSKRLLLGASAAVLGPVLGLALTPAQAQSEETGAGSSAPAQAQQQTAPPAAPAAAPSPEQARADMEQRMNAAMTERTKRYEELRKRAAEVGLELPETPPWATAGMPQPPAGPQPPAKPEGMPQPRAGTASERKPMTREEFEAMRQQRWEAMRERAKEMGRELPETPPWEAAEQRRKELLERYEEYRATIEAMTDEQKEAIAALFGGRAAEGPAMPQRPMGGRMGGPCAHAQSGQPCGRRMMPGYGGPGPHMGPAMGPGMMPMMMPGGQAPSESQSAPAGDQGSAEPAPAPEPAG</sequence>
<dbReference type="EMBL" id="NRRV01000064">
    <property type="protein sequence ID" value="MBK1633004.1"/>
    <property type="molecule type" value="Genomic_DNA"/>
</dbReference>
<evidence type="ECO:0000256" key="2">
    <source>
        <dbReference type="SAM" id="SignalP"/>
    </source>
</evidence>
<evidence type="ECO:0008006" key="5">
    <source>
        <dbReference type="Google" id="ProtNLM"/>
    </source>
</evidence>
<feature type="chain" id="PRO_5045047859" description="Spy/CpxP family protein refolding chaperone" evidence="2">
    <location>
        <begin position="30"/>
        <end position="296"/>
    </location>
</feature>
<comment type="caution">
    <text evidence="3">The sequence shown here is derived from an EMBL/GenBank/DDBJ whole genome shotgun (WGS) entry which is preliminary data.</text>
</comment>
<evidence type="ECO:0000313" key="4">
    <source>
        <dbReference type="Proteomes" id="UP000748752"/>
    </source>
</evidence>
<dbReference type="RefSeq" id="WP_200240928.1">
    <property type="nucleotide sequence ID" value="NZ_NRRV01000064.1"/>
</dbReference>
<organism evidence="3 4">
    <name type="scientific">Thiohalocapsa halophila</name>
    <dbReference type="NCBI Taxonomy" id="69359"/>
    <lineage>
        <taxon>Bacteria</taxon>
        <taxon>Pseudomonadati</taxon>
        <taxon>Pseudomonadota</taxon>
        <taxon>Gammaproteobacteria</taxon>
        <taxon>Chromatiales</taxon>
        <taxon>Chromatiaceae</taxon>
        <taxon>Thiohalocapsa</taxon>
    </lineage>
</organism>
<feature type="region of interest" description="Disordered" evidence="1">
    <location>
        <begin position="152"/>
        <end position="174"/>
    </location>
</feature>
<evidence type="ECO:0000256" key="1">
    <source>
        <dbReference type="SAM" id="MobiDB-lite"/>
    </source>
</evidence>
<protein>
    <recommendedName>
        <fullName evidence="5">Spy/CpxP family protein refolding chaperone</fullName>
    </recommendedName>
</protein>
<name>A0ABS1CM37_9GAMM</name>
<feature type="compositionally biased region" description="Basic and acidic residues" evidence="1">
    <location>
        <begin position="77"/>
        <end position="90"/>
    </location>
</feature>
<gene>
    <name evidence="3" type="ORF">CKO31_20060</name>
</gene>
<feature type="region of interest" description="Disordered" evidence="1">
    <location>
        <begin position="27"/>
        <end position="140"/>
    </location>
</feature>
<accession>A0ABS1CM37</accession>
<dbReference type="Proteomes" id="UP000748752">
    <property type="component" value="Unassembled WGS sequence"/>
</dbReference>
<feature type="signal peptide" evidence="2">
    <location>
        <begin position="1"/>
        <end position="29"/>
    </location>
</feature>
<reference evidence="3 4" key="1">
    <citation type="journal article" date="2020" name="Microorganisms">
        <title>Osmotic Adaptation and Compatible Solute Biosynthesis of Phototrophic Bacteria as Revealed from Genome Analyses.</title>
        <authorList>
            <person name="Imhoff J.F."/>
            <person name="Rahn T."/>
            <person name="Kunzel S."/>
            <person name="Keller A."/>
            <person name="Neulinger S.C."/>
        </authorList>
    </citation>
    <scope>NUCLEOTIDE SEQUENCE [LARGE SCALE GENOMIC DNA]</scope>
    <source>
        <strain evidence="3 4">DSM 6210</strain>
    </source>
</reference>
<feature type="compositionally biased region" description="Low complexity" evidence="1">
    <location>
        <begin position="213"/>
        <end position="222"/>
    </location>
</feature>
<feature type="compositionally biased region" description="Low complexity" evidence="1">
    <location>
        <begin position="253"/>
        <end position="269"/>
    </location>
</feature>
<feature type="compositionally biased region" description="Pro residues" evidence="1">
    <location>
        <begin position="108"/>
        <end position="119"/>
    </location>
</feature>
<feature type="region of interest" description="Disordered" evidence="1">
    <location>
        <begin position="211"/>
        <end position="296"/>
    </location>
</feature>
<keyword evidence="2" id="KW-0732">Signal</keyword>